<evidence type="ECO:0000259" key="2">
    <source>
        <dbReference type="PROSITE" id="PS50208"/>
    </source>
</evidence>
<accession>A0A1J4K9S0</accession>
<dbReference type="Gene3D" id="3.40.50.1460">
    <property type="match status" value="1"/>
</dbReference>
<name>A0A1J4K9S0_9EUKA</name>
<evidence type="ECO:0000256" key="1">
    <source>
        <dbReference type="ARBA" id="ARBA00009005"/>
    </source>
</evidence>
<comment type="caution">
    <text evidence="3">The sequence shown here is derived from an EMBL/GenBank/DDBJ whole genome shotgun (WGS) entry which is preliminary data.</text>
</comment>
<dbReference type="PROSITE" id="PS50208">
    <property type="entry name" value="CASPASE_P20"/>
    <property type="match status" value="1"/>
</dbReference>
<dbReference type="InterPro" id="IPR001309">
    <property type="entry name" value="Pept_C14_p20"/>
</dbReference>
<dbReference type="GeneID" id="94838240"/>
<dbReference type="InterPro" id="IPR011600">
    <property type="entry name" value="Pept_C14_caspase"/>
</dbReference>
<dbReference type="PANTHER" id="PTHR48104:SF30">
    <property type="entry name" value="METACASPASE-1"/>
    <property type="match status" value="1"/>
</dbReference>
<dbReference type="OrthoDB" id="3223806at2759"/>
<dbReference type="InterPro" id="IPR029030">
    <property type="entry name" value="Caspase-like_dom_sf"/>
</dbReference>
<dbReference type="AlphaFoldDB" id="A0A1J4K9S0"/>
<keyword evidence="4" id="KW-1185">Reference proteome</keyword>
<gene>
    <name evidence="3" type="ORF">TRFO_24064</name>
</gene>
<feature type="domain" description="Caspase family p20" evidence="2">
    <location>
        <begin position="61"/>
        <end position="119"/>
    </location>
</feature>
<proteinExistence type="inferred from homology"/>
<dbReference type="PANTHER" id="PTHR48104">
    <property type="entry name" value="METACASPASE-4"/>
    <property type="match status" value="1"/>
</dbReference>
<dbReference type="GO" id="GO:0006508">
    <property type="term" value="P:proteolysis"/>
    <property type="evidence" value="ECO:0007669"/>
    <property type="project" value="InterPro"/>
</dbReference>
<dbReference type="Pfam" id="PF00656">
    <property type="entry name" value="Peptidase_C14"/>
    <property type="match status" value="1"/>
</dbReference>
<dbReference type="GO" id="GO:0005737">
    <property type="term" value="C:cytoplasm"/>
    <property type="evidence" value="ECO:0007669"/>
    <property type="project" value="TreeGrafter"/>
</dbReference>
<evidence type="ECO:0000313" key="4">
    <source>
        <dbReference type="Proteomes" id="UP000179807"/>
    </source>
</evidence>
<dbReference type="VEuPathDB" id="TrichDB:TRFO_24064"/>
<dbReference type="Proteomes" id="UP000179807">
    <property type="component" value="Unassembled WGS sequence"/>
</dbReference>
<sequence length="288" mass="32337">MGTAQSKTDPPPRTLLHQFGCTIDIDDFQHKRCGVADSAITKDILTFCTHLHGSPEINLEGKRVALIICNTYTSSKYQLGTGPLSDSFTAAAYLKELNFAVYFARNPTRKEYKEYIKLFFEAKAENIFIYYTGHSETVSAGSEEDAGKDESLIFEDGPLMDEELAELISKSKKDENSVITMLNECCHSGNTWNIKGTAFSSYTMPKKLILISSIRANSTTPSSVGSKDHGLFSFYFFRLVNDNQGITYPKLESEINHYLAKHQQYIIKFSTTPELLNGEVLPKYEVPK</sequence>
<dbReference type="SUPFAM" id="SSF52129">
    <property type="entry name" value="Caspase-like"/>
    <property type="match status" value="1"/>
</dbReference>
<dbReference type="GO" id="GO:0004197">
    <property type="term" value="F:cysteine-type endopeptidase activity"/>
    <property type="evidence" value="ECO:0007669"/>
    <property type="project" value="InterPro"/>
</dbReference>
<protein>
    <submittedName>
        <fullName evidence="3">Clan CD, family C14, metacaspase-like cysteine peptidase</fullName>
    </submittedName>
</protein>
<dbReference type="RefSeq" id="XP_068360792.1">
    <property type="nucleotide sequence ID" value="XM_068503536.1"/>
</dbReference>
<dbReference type="InterPro" id="IPR050452">
    <property type="entry name" value="Metacaspase"/>
</dbReference>
<organism evidence="3 4">
    <name type="scientific">Tritrichomonas foetus</name>
    <dbReference type="NCBI Taxonomy" id="1144522"/>
    <lineage>
        <taxon>Eukaryota</taxon>
        <taxon>Metamonada</taxon>
        <taxon>Parabasalia</taxon>
        <taxon>Tritrichomonadida</taxon>
        <taxon>Tritrichomonadidae</taxon>
        <taxon>Tritrichomonas</taxon>
    </lineage>
</organism>
<evidence type="ECO:0000313" key="3">
    <source>
        <dbReference type="EMBL" id="OHT07656.1"/>
    </source>
</evidence>
<comment type="similarity">
    <text evidence="1">Belongs to the peptidase C14B family.</text>
</comment>
<dbReference type="EMBL" id="MLAK01000690">
    <property type="protein sequence ID" value="OHT07656.1"/>
    <property type="molecule type" value="Genomic_DNA"/>
</dbReference>
<reference evidence="3" key="1">
    <citation type="submission" date="2016-10" db="EMBL/GenBank/DDBJ databases">
        <authorList>
            <person name="Benchimol M."/>
            <person name="Almeida L.G."/>
            <person name="Vasconcelos A.T."/>
            <person name="Perreira-Neves A."/>
            <person name="Rosa I.A."/>
            <person name="Tasca T."/>
            <person name="Bogo M.R."/>
            <person name="de Souza W."/>
        </authorList>
    </citation>
    <scope>NUCLEOTIDE SEQUENCE [LARGE SCALE GENOMIC DNA]</scope>
    <source>
        <strain evidence="3">K</strain>
    </source>
</reference>